<protein>
    <submittedName>
        <fullName evidence="1">Uncharacterized protein</fullName>
    </submittedName>
</protein>
<gene>
    <name evidence="1" type="ORF">PLEPLA_LOCUS45356</name>
</gene>
<organism evidence="1 2">
    <name type="scientific">Pleuronectes platessa</name>
    <name type="common">European plaice</name>
    <dbReference type="NCBI Taxonomy" id="8262"/>
    <lineage>
        <taxon>Eukaryota</taxon>
        <taxon>Metazoa</taxon>
        <taxon>Chordata</taxon>
        <taxon>Craniata</taxon>
        <taxon>Vertebrata</taxon>
        <taxon>Euteleostomi</taxon>
        <taxon>Actinopterygii</taxon>
        <taxon>Neopterygii</taxon>
        <taxon>Teleostei</taxon>
        <taxon>Neoteleostei</taxon>
        <taxon>Acanthomorphata</taxon>
        <taxon>Carangaria</taxon>
        <taxon>Pleuronectiformes</taxon>
        <taxon>Pleuronectoidei</taxon>
        <taxon>Pleuronectidae</taxon>
        <taxon>Pleuronectes</taxon>
    </lineage>
</organism>
<proteinExistence type="predicted"/>
<comment type="caution">
    <text evidence="1">The sequence shown here is derived from an EMBL/GenBank/DDBJ whole genome shotgun (WGS) entry which is preliminary data.</text>
</comment>
<dbReference type="AlphaFoldDB" id="A0A9N7ZC12"/>
<dbReference type="EMBL" id="CADEAL010004347">
    <property type="protein sequence ID" value="CAB1457532.1"/>
    <property type="molecule type" value="Genomic_DNA"/>
</dbReference>
<dbReference type="Proteomes" id="UP001153269">
    <property type="component" value="Unassembled WGS sequence"/>
</dbReference>
<evidence type="ECO:0000313" key="2">
    <source>
        <dbReference type="Proteomes" id="UP001153269"/>
    </source>
</evidence>
<reference evidence="1" key="1">
    <citation type="submission" date="2020-03" db="EMBL/GenBank/DDBJ databases">
        <authorList>
            <person name="Weist P."/>
        </authorList>
    </citation>
    <scope>NUCLEOTIDE SEQUENCE</scope>
</reference>
<keyword evidence="2" id="KW-1185">Reference proteome</keyword>
<evidence type="ECO:0000313" key="1">
    <source>
        <dbReference type="EMBL" id="CAB1457532.1"/>
    </source>
</evidence>
<sequence length="160" mass="17747">MPMEGVGEVFESTKVSREACSLPAILRHHLVTSCSFSFTCPSLSFHTLKLAPPHSLQHHDRGEIDCRVNFAGDRPDTGTRYQRCNNGTNSRLETVSPGAAHLLSSPARDFEKMEDCDYTNCSSVKLNLNPAPSRALMSDCRGEIVYGRKISILIQTFKCK</sequence>
<accession>A0A9N7ZC12</accession>
<name>A0A9N7ZC12_PLEPL</name>